<dbReference type="Gene3D" id="2.60.40.790">
    <property type="match status" value="1"/>
</dbReference>
<comment type="similarity">
    <text evidence="2 3">Belongs to the small heat shock protein (HSP20) family.</text>
</comment>
<reference evidence="7" key="1">
    <citation type="submission" date="2018-11" db="EMBL/GenBank/DDBJ databases">
        <title>Rhizobium chutanense sp. nov., isolated from root nodules of Phaseolus vulgaris in China.</title>
        <authorList>
            <person name="Huo Y."/>
        </authorList>
    </citation>
    <scope>NUCLEOTIDE SEQUENCE [LARGE SCALE GENOMIC DNA]</scope>
    <source>
        <strain evidence="7">CCBAU 65647</strain>
    </source>
</reference>
<evidence type="ECO:0000259" key="5">
    <source>
        <dbReference type="PROSITE" id="PS51203"/>
    </source>
</evidence>
<dbReference type="OrthoDB" id="9808910at2"/>
<organism evidence="6 7">
    <name type="scientific">Rhizobium vallis</name>
    <dbReference type="NCBI Taxonomy" id="634290"/>
    <lineage>
        <taxon>Bacteria</taxon>
        <taxon>Pseudomonadati</taxon>
        <taxon>Pseudomonadota</taxon>
        <taxon>Alphaproteobacteria</taxon>
        <taxon>Hyphomicrobiales</taxon>
        <taxon>Rhizobiaceae</taxon>
        <taxon>Rhizobium/Agrobacterium group</taxon>
        <taxon>Rhizobium</taxon>
    </lineage>
</organism>
<gene>
    <name evidence="6" type="ORF">EFQ99_18005</name>
</gene>
<dbReference type="InterPro" id="IPR002068">
    <property type="entry name" value="A-crystallin/Hsp20_dom"/>
</dbReference>
<dbReference type="PROSITE" id="PS51203">
    <property type="entry name" value="CS"/>
    <property type="match status" value="1"/>
</dbReference>
<dbReference type="Proteomes" id="UP000278823">
    <property type="component" value="Unassembled WGS sequence"/>
</dbReference>
<dbReference type="CDD" id="cd06464">
    <property type="entry name" value="ACD_sHsps-like"/>
    <property type="match status" value="1"/>
</dbReference>
<feature type="domain" description="SHSP" evidence="4">
    <location>
        <begin position="53"/>
        <end position="169"/>
    </location>
</feature>
<accession>A0A3S0Y4J5</accession>
<feature type="domain" description="CS" evidence="5">
    <location>
        <begin position="59"/>
        <end position="165"/>
    </location>
</feature>
<evidence type="ECO:0000256" key="3">
    <source>
        <dbReference type="RuleBase" id="RU003616"/>
    </source>
</evidence>
<evidence type="ECO:0000259" key="4">
    <source>
        <dbReference type="PROSITE" id="PS01031"/>
    </source>
</evidence>
<comment type="caution">
    <text evidence="6">The sequence shown here is derived from an EMBL/GenBank/DDBJ whole genome shotgun (WGS) entry which is preliminary data.</text>
</comment>
<dbReference type="Pfam" id="PF00011">
    <property type="entry name" value="HSP20"/>
    <property type="match status" value="1"/>
</dbReference>
<evidence type="ECO:0000256" key="1">
    <source>
        <dbReference type="ARBA" id="ARBA00023016"/>
    </source>
</evidence>
<evidence type="ECO:0000313" key="7">
    <source>
        <dbReference type="Proteomes" id="UP000278823"/>
    </source>
</evidence>
<dbReference type="GO" id="GO:0009408">
    <property type="term" value="P:response to heat"/>
    <property type="evidence" value="ECO:0007669"/>
    <property type="project" value="InterPro"/>
</dbReference>
<dbReference type="InterPro" id="IPR008978">
    <property type="entry name" value="HSP20-like_chaperone"/>
</dbReference>
<evidence type="ECO:0000256" key="2">
    <source>
        <dbReference type="PROSITE-ProRule" id="PRU00285"/>
    </source>
</evidence>
<dbReference type="PROSITE" id="PS01031">
    <property type="entry name" value="SHSP"/>
    <property type="match status" value="1"/>
</dbReference>
<dbReference type="PANTHER" id="PTHR46733:SF4">
    <property type="entry name" value="HEAT SHOCK PROTEIN 21, CHLOROPLASTIC"/>
    <property type="match status" value="1"/>
</dbReference>
<sequence length="169" mass="18515">MRVTDLIPWKSARGYEPAVRSERDPIATLQNDVNRAFDDFLRLVNVPFSGLPASFLDNGSGIQVDVAETDKEVKVSAELPGLDEADVDVKVRDGTLIISGEKKTDREAEENGYILRERSFGRVERRLPLPDGIDADAAKASFKSGVLTVTIPKTAESQSSSKRIPVQSN</sequence>
<name>A0A3S0Y4J5_9HYPH</name>
<dbReference type="EMBL" id="RJTH01000006">
    <property type="protein sequence ID" value="RUM24178.1"/>
    <property type="molecule type" value="Genomic_DNA"/>
</dbReference>
<dbReference type="SUPFAM" id="SSF49764">
    <property type="entry name" value="HSP20-like chaperones"/>
    <property type="match status" value="1"/>
</dbReference>
<keyword evidence="1" id="KW-0346">Stress response</keyword>
<dbReference type="PANTHER" id="PTHR46733">
    <property type="entry name" value="26.5 KDA HEAT SHOCK PROTEIN, MITOCHONDRIAL"/>
    <property type="match status" value="1"/>
</dbReference>
<keyword evidence="7" id="KW-1185">Reference proteome</keyword>
<evidence type="ECO:0000313" key="6">
    <source>
        <dbReference type="EMBL" id="RUM24178.1"/>
    </source>
</evidence>
<proteinExistence type="inferred from homology"/>
<dbReference type="InterPro" id="IPR044587">
    <property type="entry name" value="HSP21-like"/>
</dbReference>
<dbReference type="AlphaFoldDB" id="A0A3S0Y4J5"/>
<dbReference type="InterPro" id="IPR007052">
    <property type="entry name" value="CS_dom"/>
</dbReference>
<dbReference type="RefSeq" id="WP_126922354.1">
    <property type="nucleotide sequence ID" value="NZ_ML133691.1"/>
</dbReference>
<protein>
    <submittedName>
        <fullName evidence="6">Hsp20/alpha crystallin family protein</fullName>
    </submittedName>
</protein>